<dbReference type="EMBL" id="OV651816">
    <property type="protein sequence ID" value="CAH1109670.1"/>
    <property type="molecule type" value="Genomic_DNA"/>
</dbReference>
<organism evidence="2 3">
    <name type="scientific">Psylliodes chrysocephalus</name>
    <dbReference type="NCBI Taxonomy" id="3402493"/>
    <lineage>
        <taxon>Eukaryota</taxon>
        <taxon>Metazoa</taxon>
        <taxon>Ecdysozoa</taxon>
        <taxon>Arthropoda</taxon>
        <taxon>Hexapoda</taxon>
        <taxon>Insecta</taxon>
        <taxon>Pterygota</taxon>
        <taxon>Neoptera</taxon>
        <taxon>Endopterygota</taxon>
        <taxon>Coleoptera</taxon>
        <taxon>Polyphaga</taxon>
        <taxon>Cucujiformia</taxon>
        <taxon>Chrysomeloidea</taxon>
        <taxon>Chrysomelidae</taxon>
        <taxon>Galerucinae</taxon>
        <taxon>Alticini</taxon>
        <taxon>Psylliodes</taxon>
    </lineage>
</organism>
<keyword evidence="1" id="KW-0472">Membrane</keyword>
<sequence>MLTLDDDFELKLPPKLRDELNSVEFNFTKIFIEQSEEGAKLNVPDQEYEQFLADVWVGIVLTLMVLSCVCFMCSCLIYHKFQQWKTRVLEARNGANLESGIPETELPSYTIASGLPTYEEALQQLRVKDPPHPAKPVETVEWIPHTPPTPAAVSLNVVKFFQGCGANDINSDSAKDT</sequence>
<accession>A0A9P0GH77</accession>
<dbReference type="Pfam" id="PF15957">
    <property type="entry name" value="Comm"/>
    <property type="match status" value="1"/>
</dbReference>
<proteinExistence type="predicted"/>
<evidence type="ECO:0000256" key="1">
    <source>
        <dbReference type="SAM" id="Phobius"/>
    </source>
</evidence>
<dbReference type="AlphaFoldDB" id="A0A9P0GH77"/>
<protein>
    <submittedName>
        <fullName evidence="2">Uncharacterized protein</fullName>
    </submittedName>
</protein>
<reference evidence="2" key="1">
    <citation type="submission" date="2022-01" db="EMBL/GenBank/DDBJ databases">
        <authorList>
            <person name="King R."/>
        </authorList>
    </citation>
    <scope>NUCLEOTIDE SEQUENCE</scope>
</reference>
<dbReference type="Proteomes" id="UP001153636">
    <property type="component" value="Chromosome 4"/>
</dbReference>
<evidence type="ECO:0000313" key="3">
    <source>
        <dbReference type="Proteomes" id="UP001153636"/>
    </source>
</evidence>
<dbReference type="GO" id="GO:0007411">
    <property type="term" value="P:axon guidance"/>
    <property type="evidence" value="ECO:0007669"/>
    <property type="project" value="InterPro"/>
</dbReference>
<dbReference type="OrthoDB" id="6627098at2759"/>
<dbReference type="InterPro" id="IPR031878">
    <property type="entry name" value="Commissureless"/>
</dbReference>
<evidence type="ECO:0000313" key="2">
    <source>
        <dbReference type="EMBL" id="CAH1109670.1"/>
    </source>
</evidence>
<keyword evidence="3" id="KW-1185">Reference proteome</keyword>
<feature type="transmembrane region" description="Helical" evidence="1">
    <location>
        <begin position="55"/>
        <end position="78"/>
    </location>
</feature>
<keyword evidence="1" id="KW-1133">Transmembrane helix</keyword>
<name>A0A9P0GH77_9CUCU</name>
<keyword evidence="1" id="KW-0812">Transmembrane</keyword>
<gene>
    <name evidence="2" type="ORF">PSYICH_LOCUS9953</name>
</gene>